<evidence type="ECO:0008006" key="3">
    <source>
        <dbReference type="Google" id="ProtNLM"/>
    </source>
</evidence>
<sequence length="259" mass="29853">MAQSKLVDNENFLHKTTNVTAWMREGIEKFIAEKGYAIVLFDIDSEIMTRLGKITIINTFTLKMKDKSGNIISVDNYSSINKEYDDLSLKWLIDFVKEREMEAILKFGGKALGTESESARSNKQVEFKVQGEKRYGSLMLEIYFSSNIQDMIKFIAEPQFHVFWMGPTMKNDGGSISFENVVLRNIQSSSDSVSLEYKWRDWPEYSQVFMEFVQVGDNLKINLNQKHVPVEFVDNVKNHWNSRIFMAISSSFGCAIKPT</sequence>
<dbReference type="GeneID" id="19882409"/>
<dbReference type="OMA" id="WSECNIS"/>
<dbReference type="HOGENOM" id="CLU_1086229_0_0_1"/>
<dbReference type="InterPro" id="IPR023393">
    <property type="entry name" value="START-like_dom_sf"/>
</dbReference>
<evidence type="ECO:0000313" key="1">
    <source>
        <dbReference type="EMBL" id="ELA41210.1"/>
    </source>
</evidence>
<dbReference type="STRING" id="993615.L2GL39"/>
<keyword evidence="2" id="KW-1185">Reference proteome</keyword>
<dbReference type="VEuPathDB" id="MicrosporidiaDB:VICG_01699"/>
<gene>
    <name evidence="1" type="ORF">VICG_01699</name>
</gene>
<evidence type="ECO:0000313" key="2">
    <source>
        <dbReference type="Proteomes" id="UP000011082"/>
    </source>
</evidence>
<dbReference type="InParanoid" id="L2GL39"/>
<accession>L2GL39</accession>
<reference evidence="2" key="1">
    <citation type="submission" date="2011-05" db="EMBL/GenBank/DDBJ databases">
        <title>The genome sequence of Vittaforma corneae strain ATCC 50505.</title>
        <authorList>
            <consortium name="The Broad Institute Genome Sequencing Platform"/>
            <person name="Cuomo C."/>
            <person name="Didier E."/>
            <person name="Bowers L."/>
            <person name="Young S.K."/>
            <person name="Zeng Q."/>
            <person name="Gargeya S."/>
            <person name="Fitzgerald M."/>
            <person name="Haas B."/>
            <person name="Abouelleil A."/>
            <person name="Alvarado L."/>
            <person name="Arachchi H.M."/>
            <person name="Berlin A."/>
            <person name="Chapman S.B."/>
            <person name="Gearin G."/>
            <person name="Goldberg J."/>
            <person name="Griggs A."/>
            <person name="Gujja S."/>
            <person name="Hansen M."/>
            <person name="Heiman D."/>
            <person name="Howarth C."/>
            <person name="Larimer J."/>
            <person name="Lui A."/>
            <person name="MacDonald P.J.P."/>
            <person name="McCowen C."/>
            <person name="Montmayeur A."/>
            <person name="Murphy C."/>
            <person name="Neiman D."/>
            <person name="Pearson M."/>
            <person name="Priest M."/>
            <person name="Roberts A."/>
            <person name="Saif S."/>
            <person name="Shea T."/>
            <person name="Sisk P."/>
            <person name="Stolte C."/>
            <person name="Sykes S."/>
            <person name="Wortman J."/>
            <person name="Nusbaum C."/>
            <person name="Birren B."/>
        </authorList>
    </citation>
    <scope>NUCLEOTIDE SEQUENCE [LARGE SCALE GENOMIC DNA]</scope>
    <source>
        <strain evidence="2">ATCC 50505</strain>
    </source>
</reference>
<name>L2GL39_VITCO</name>
<proteinExistence type="predicted"/>
<dbReference type="Gene3D" id="3.30.530.20">
    <property type="match status" value="1"/>
</dbReference>
<dbReference type="OrthoDB" id="567237at2759"/>
<dbReference type="Proteomes" id="UP000011082">
    <property type="component" value="Unassembled WGS sequence"/>
</dbReference>
<protein>
    <recommendedName>
        <fullName evidence="3">Activator of Hsp90 ATPase N-terminal domain-containing protein</fullName>
    </recommendedName>
</protein>
<dbReference type="EMBL" id="JH370147">
    <property type="protein sequence ID" value="ELA41210.1"/>
    <property type="molecule type" value="Genomic_DNA"/>
</dbReference>
<dbReference type="AlphaFoldDB" id="L2GL39"/>
<dbReference type="RefSeq" id="XP_007605144.1">
    <property type="nucleotide sequence ID" value="XM_007605082.1"/>
</dbReference>
<organism evidence="1 2">
    <name type="scientific">Vittaforma corneae (strain ATCC 50505)</name>
    <name type="common">Microsporidian parasite</name>
    <name type="synonym">Nosema corneum</name>
    <dbReference type="NCBI Taxonomy" id="993615"/>
    <lineage>
        <taxon>Eukaryota</taxon>
        <taxon>Fungi</taxon>
        <taxon>Fungi incertae sedis</taxon>
        <taxon>Microsporidia</taxon>
        <taxon>Nosematidae</taxon>
        <taxon>Vittaforma</taxon>
    </lineage>
</organism>